<feature type="coiled-coil region" evidence="1">
    <location>
        <begin position="86"/>
        <end position="113"/>
    </location>
</feature>
<organism evidence="3 4">
    <name type="scientific">Huso huso</name>
    <name type="common">Beluga</name>
    <name type="synonym">Acipenser huso</name>
    <dbReference type="NCBI Taxonomy" id="61971"/>
    <lineage>
        <taxon>Eukaryota</taxon>
        <taxon>Metazoa</taxon>
        <taxon>Chordata</taxon>
        <taxon>Craniata</taxon>
        <taxon>Vertebrata</taxon>
        <taxon>Euteleostomi</taxon>
        <taxon>Actinopterygii</taxon>
        <taxon>Chondrostei</taxon>
        <taxon>Acipenseriformes</taxon>
        <taxon>Acipenseridae</taxon>
        <taxon>Huso</taxon>
    </lineage>
</organism>
<gene>
    <name evidence="3" type="ORF">HHUSO_G5008</name>
</gene>
<feature type="region of interest" description="Disordered" evidence="2">
    <location>
        <begin position="640"/>
        <end position="682"/>
    </location>
</feature>
<evidence type="ECO:0000313" key="3">
    <source>
        <dbReference type="EMBL" id="KAK6490462.1"/>
    </source>
</evidence>
<proteinExistence type="predicted"/>
<sequence length="750" mass="85351">MPFSYLVPAVFAMDCDDERVNQSLRQQFQALQEQQQRRLQKRREKQKEKLQPSQRASASREADPFSAEDDLKLLELDREPAGGLSTKILEDENEQLQDQLREVQDENSRLYKLLSERDFEIKHLKKKREEDRFALAGTSGMAGDVAATKIVELSKRNRELTAEMEREKAKVKQHSNRVKDLEKESQVTPLWLLVNPVAFWGMSSCSSLLDYIFSPPPTLPHILRHLCHKRCPARLQGSLPENPEVKALQEKLSVANLKMTEYRNQIQAMKQEMKIAHKVLANEVGEEVSIQQLLSTSGNWRGRSQQILALQNRVRDLESQLGQSSQRRQVPALTMEEEMLSLGALQRTPVQDRNLSHIRTMERERKETSEKLTFDYEVLQKEHEELKKKLEGSKARNKALCNEVKSLKGQISTLLEKGKHDDELVDALLKQQKQLQVVLGRLSQQEQKTQEVQQSLGQQFNSEAQKHGSLVEQLKQMVDEREAKVKELEEEIQQLSLKRYLGEETKVPERLHSRGKIDKDTESTSRPPTAGGDHSGRISSARTISKLGHTLVESVATHSSGGSSGGSISAAELKSLQVQCTEFKALYQAAEVERDKLMELLTVLQQRVEEAKEKCLEAEQKLRGERRRAVILEQQLEKAKLDSGKGQGNQKDSNRNKAGVSANSTRLSVNQIDSRDLSPGRSSGIPLEVQIEELNTRLVIQSDENNALRMALKSALKTKEEDLKLYHEMMGQVKQVFLQALRQHKQDKSS</sequence>
<feature type="compositionally biased region" description="Polar residues" evidence="2">
    <location>
        <begin position="661"/>
        <end position="672"/>
    </location>
</feature>
<dbReference type="PANTHER" id="PTHR31935">
    <property type="entry name" value="COILED-COIL DOMAIN-CONTAINING PROTEIN 13"/>
    <property type="match status" value="1"/>
</dbReference>
<evidence type="ECO:0000313" key="4">
    <source>
        <dbReference type="Proteomes" id="UP001369086"/>
    </source>
</evidence>
<name>A0ABR1A063_HUSHU</name>
<protein>
    <submittedName>
        <fullName evidence="3">Coiled-coil domain-containing protein 13</fullName>
    </submittedName>
</protein>
<feature type="coiled-coil region" evidence="1">
    <location>
        <begin position="369"/>
        <end position="417"/>
    </location>
</feature>
<keyword evidence="4" id="KW-1185">Reference proteome</keyword>
<dbReference type="PANTHER" id="PTHR31935:SF1">
    <property type="entry name" value="COILED-COIL DOMAIN-CONTAINING PROTEIN 13"/>
    <property type="match status" value="1"/>
</dbReference>
<comment type="caution">
    <text evidence="3">The sequence shown here is derived from an EMBL/GenBank/DDBJ whole genome shotgun (WGS) entry which is preliminary data.</text>
</comment>
<reference evidence="3 4" key="1">
    <citation type="submission" date="2021-05" db="EMBL/GenBank/DDBJ databases">
        <authorList>
            <person name="Zahm M."/>
            <person name="Klopp C."/>
            <person name="Cabau C."/>
            <person name="Kuhl H."/>
            <person name="Suciu R."/>
            <person name="Ciorpac M."/>
            <person name="Holostenco D."/>
            <person name="Gessner J."/>
            <person name="Wuertz S."/>
            <person name="Hohne C."/>
            <person name="Stock M."/>
            <person name="Gislard M."/>
            <person name="Lluch J."/>
            <person name="Milhes M."/>
            <person name="Lampietro C."/>
            <person name="Lopez Roques C."/>
            <person name="Donnadieu C."/>
            <person name="Du K."/>
            <person name="Schartl M."/>
            <person name="Guiguen Y."/>
        </authorList>
    </citation>
    <scope>NUCLEOTIDE SEQUENCE [LARGE SCALE GENOMIC DNA]</scope>
    <source>
        <strain evidence="3">Hh-F2</strain>
        <tissue evidence="3">Blood</tissue>
    </source>
</reference>
<dbReference type="InterPro" id="IPR038929">
    <property type="entry name" value="CCDC13"/>
</dbReference>
<feature type="coiled-coil region" evidence="1">
    <location>
        <begin position="150"/>
        <end position="184"/>
    </location>
</feature>
<keyword evidence="1" id="KW-0175">Coiled coil</keyword>
<feature type="coiled-coil region" evidence="1">
    <location>
        <begin position="245"/>
        <end position="279"/>
    </location>
</feature>
<accession>A0ABR1A063</accession>
<feature type="coiled-coil region" evidence="1">
    <location>
        <begin position="471"/>
        <end position="498"/>
    </location>
</feature>
<dbReference type="EMBL" id="JAHFZB010000004">
    <property type="protein sequence ID" value="KAK6490462.1"/>
    <property type="molecule type" value="Genomic_DNA"/>
</dbReference>
<evidence type="ECO:0000256" key="2">
    <source>
        <dbReference type="SAM" id="MobiDB-lite"/>
    </source>
</evidence>
<feature type="compositionally biased region" description="Basic and acidic residues" evidence="2">
    <location>
        <begin position="506"/>
        <end position="523"/>
    </location>
</feature>
<dbReference type="Proteomes" id="UP001369086">
    <property type="component" value="Unassembled WGS sequence"/>
</dbReference>
<feature type="region of interest" description="Disordered" evidence="2">
    <location>
        <begin position="36"/>
        <end position="66"/>
    </location>
</feature>
<evidence type="ECO:0000256" key="1">
    <source>
        <dbReference type="SAM" id="Coils"/>
    </source>
</evidence>
<feature type="region of interest" description="Disordered" evidence="2">
    <location>
        <begin position="506"/>
        <end position="539"/>
    </location>
</feature>